<feature type="binding site" evidence="7">
    <location>
        <position position="191"/>
    </location>
    <ligand>
        <name>FMN</name>
        <dbReference type="ChEBI" id="CHEBI:58210"/>
    </ligand>
</feature>
<dbReference type="Pfam" id="PF01070">
    <property type="entry name" value="FMN_dh"/>
    <property type="match status" value="2"/>
</dbReference>
<comment type="similarity">
    <text evidence="5">Belongs to the FMN-dependent alpha-hydroxy acid dehydrogenase family.</text>
</comment>
<sequence>MELTEIYQKGEAEIRSRDIGWLLDGVETEFVLSNNRNVLDRYTIRQRCIDGVEVETDCSVLGVNLSTPIIMSSMTMPIPAIVDDGLMQVADGLKAAGSLMWTGTPIPQDLKAIAETGVALAANVKPFKDRPMMFKAIDEIQAAGVNWLGIEIDSGQGTKVHDKQMAFDCSPLSLEELKEIRKNVSVPLIFKGVLGKEDAEKSIEAGADAIFVSNHGAHTLDYLPHPFQVMDEIVSVAKGETVILVDGGFRRGSDAFKGLAFGATLVGLGRPILHGLAADGSEGVKEVIQQMTQEMKRLMSMTGFASPGKIGRNSLIEY</sequence>
<protein>
    <submittedName>
        <fullName evidence="9">Alpha-hydroxy-acid oxidizing protein</fullName>
    </submittedName>
</protein>
<dbReference type="SUPFAM" id="SSF51395">
    <property type="entry name" value="FMN-linked oxidoreductases"/>
    <property type="match status" value="1"/>
</dbReference>
<evidence type="ECO:0000256" key="2">
    <source>
        <dbReference type="ARBA" id="ARBA00022630"/>
    </source>
</evidence>
<dbReference type="GO" id="GO:0016491">
    <property type="term" value="F:oxidoreductase activity"/>
    <property type="evidence" value="ECO:0007669"/>
    <property type="project" value="UniProtKB-KW"/>
</dbReference>
<dbReference type="PANTHER" id="PTHR10578">
    <property type="entry name" value="S -2-HYDROXY-ACID OXIDASE-RELATED"/>
    <property type="match status" value="1"/>
</dbReference>
<keyword evidence="3 7" id="KW-0288">FMN</keyword>
<dbReference type="InterPro" id="IPR013785">
    <property type="entry name" value="Aldolase_TIM"/>
</dbReference>
<dbReference type="GO" id="GO:0010181">
    <property type="term" value="F:FMN binding"/>
    <property type="evidence" value="ECO:0007669"/>
    <property type="project" value="InterPro"/>
</dbReference>
<evidence type="ECO:0000259" key="8">
    <source>
        <dbReference type="PROSITE" id="PS51349"/>
    </source>
</evidence>
<feature type="binding site" evidence="7">
    <location>
        <begin position="269"/>
        <end position="270"/>
    </location>
    <ligand>
        <name>FMN</name>
        <dbReference type="ChEBI" id="CHEBI:58210"/>
    </ligand>
</feature>
<evidence type="ECO:0000313" key="9">
    <source>
        <dbReference type="EMBL" id="MBC8178058.1"/>
    </source>
</evidence>
<evidence type="ECO:0000256" key="1">
    <source>
        <dbReference type="ARBA" id="ARBA00001917"/>
    </source>
</evidence>
<dbReference type="InterPro" id="IPR012133">
    <property type="entry name" value="Alpha-hydoxy_acid_DH_FMN"/>
</dbReference>
<evidence type="ECO:0000256" key="3">
    <source>
        <dbReference type="ARBA" id="ARBA00022643"/>
    </source>
</evidence>
<proteinExistence type="inferred from homology"/>
<dbReference type="PIRSF" id="PIRSF000138">
    <property type="entry name" value="Al-hdrx_acd_dh"/>
    <property type="match status" value="1"/>
</dbReference>
<dbReference type="Gene3D" id="3.20.20.70">
    <property type="entry name" value="Aldolase class I"/>
    <property type="match status" value="1"/>
</dbReference>
<evidence type="ECO:0000256" key="6">
    <source>
        <dbReference type="PIRSR" id="PIRSR000138-1"/>
    </source>
</evidence>
<evidence type="ECO:0000256" key="5">
    <source>
        <dbReference type="ARBA" id="ARBA00024042"/>
    </source>
</evidence>
<dbReference type="Proteomes" id="UP000650524">
    <property type="component" value="Unassembled WGS sequence"/>
</dbReference>
<feature type="binding site" evidence="7">
    <location>
        <begin position="246"/>
        <end position="250"/>
    </location>
    <ligand>
        <name>FMN</name>
        <dbReference type="ChEBI" id="CHEBI:58210"/>
    </ligand>
</feature>
<comment type="caution">
    <text evidence="9">The sequence shown here is derived from an EMBL/GenBank/DDBJ whole genome shotgun (WGS) entry which is preliminary data.</text>
</comment>
<feature type="domain" description="FMN hydroxy acid dehydrogenase" evidence="8">
    <location>
        <begin position="1"/>
        <end position="318"/>
    </location>
</feature>
<dbReference type="InterPro" id="IPR037396">
    <property type="entry name" value="FMN_HAD"/>
</dbReference>
<keyword evidence="4" id="KW-0560">Oxidoreductase</keyword>
<name>A0A8J6T8Z8_9DELT</name>
<dbReference type="AlphaFoldDB" id="A0A8J6T8Z8"/>
<accession>A0A8J6T8Z8</accession>
<feature type="active site" description="Proton acceptor" evidence="6">
    <location>
        <position position="215"/>
    </location>
</feature>
<dbReference type="PROSITE" id="PS51349">
    <property type="entry name" value="FMN_HYDROXY_ACID_DH_2"/>
    <property type="match status" value="1"/>
</dbReference>
<feature type="binding site" evidence="7">
    <location>
        <position position="215"/>
    </location>
    <ligand>
        <name>glyoxylate</name>
        <dbReference type="ChEBI" id="CHEBI:36655"/>
    </ligand>
</feature>
<organism evidence="9 10">
    <name type="scientific">Candidatus Desulfacyla euxinica</name>
    <dbReference type="NCBI Taxonomy" id="2841693"/>
    <lineage>
        <taxon>Bacteria</taxon>
        <taxon>Deltaproteobacteria</taxon>
        <taxon>Candidatus Desulfacyla</taxon>
    </lineage>
</organism>
<reference evidence="9 10" key="1">
    <citation type="submission" date="2020-08" db="EMBL/GenBank/DDBJ databases">
        <title>Bridging the membrane lipid divide: bacteria of the FCB group superphylum have the potential to synthesize archaeal ether lipids.</title>
        <authorList>
            <person name="Villanueva L."/>
            <person name="Von Meijenfeldt F.A.B."/>
            <person name="Westbye A.B."/>
            <person name="Yadav S."/>
            <person name="Hopmans E.C."/>
            <person name="Dutilh B.E."/>
            <person name="Sinninghe Damste J.S."/>
        </authorList>
    </citation>
    <scope>NUCLEOTIDE SEQUENCE [LARGE SCALE GENOMIC DNA]</scope>
    <source>
        <strain evidence="9">NIOZ-UU27</strain>
    </source>
</reference>
<evidence type="ECO:0000313" key="10">
    <source>
        <dbReference type="Proteomes" id="UP000650524"/>
    </source>
</evidence>
<dbReference type="PANTHER" id="PTHR10578:SF107">
    <property type="entry name" value="2-HYDROXYACID OXIDASE 1"/>
    <property type="match status" value="1"/>
</dbReference>
<evidence type="ECO:0000256" key="7">
    <source>
        <dbReference type="PIRSR" id="PIRSR000138-2"/>
    </source>
</evidence>
<keyword evidence="2 7" id="KW-0285">Flavoprotein</keyword>
<dbReference type="EMBL" id="JACNJD010000252">
    <property type="protein sequence ID" value="MBC8178058.1"/>
    <property type="molecule type" value="Genomic_DNA"/>
</dbReference>
<feature type="binding site" evidence="7">
    <location>
        <position position="213"/>
    </location>
    <ligand>
        <name>FMN</name>
        <dbReference type="ChEBI" id="CHEBI:58210"/>
    </ligand>
</feature>
<dbReference type="InterPro" id="IPR000262">
    <property type="entry name" value="FMN-dep_DH"/>
</dbReference>
<gene>
    <name evidence="9" type="ORF">H8E19_11695</name>
</gene>
<evidence type="ECO:0000256" key="4">
    <source>
        <dbReference type="ARBA" id="ARBA00023002"/>
    </source>
</evidence>
<comment type="cofactor">
    <cofactor evidence="1">
        <name>FMN</name>
        <dbReference type="ChEBI" id="CHEBI:58210"/>
    </cofactor>
</comment>